<dbReference type="EMBL" id="MUBC01000007">
    <property type="protein sequence ID" value="ONM44994.1"/>
    <property type="molecule type" value="Genomic_DNA"/>
</dbReference>
<dbReference type="PROSITE" id="PS50931">
    <property type="entry name" value="HTH_LYSR"/>
    <property type="match status" value="1"/>
</dbReference>
<dbReference type="SUPFAM" id="SSF46785">
    <property type="entry name" value="Winged helix' DNA-binding domain"/>
    <property type="match status" value="1"/>
</dbReference>
<name>A0A1S8DHW3_9GAMM</name>
<keyword evidence="7" id="KW-1185">Reference proteome</keyword>
<accession>A0A1S8DHW3</accession>
<feature type="domain" description="HTH lysR-type" evidence="5">
    <location>
        <begin position="3"/>
        <end position="60"/>
    </location>
</feature>
<evidence type="ECO:0000256" key="2">
    <source>
        <dbReference type="ARBA" id="ARBA00023015"/>
    </source>
</evidence>
<dbReference type="Proteomes" id="UP000242847">
    <property type="component" value="Unassembled WGS sequence"/>
</dbReference>
<protein>
    <submittedName>
        <fullName evidence="6">LysR family transcriptional regulator</fullName>
    </submittedName>
</protein>
<dbReference type="Gene3D" id="1.10.10.10">
    <property type="entry name" value="Winged helix-like DNA-binding domain superfamily/Winged helix DNA-binding domain"/>
    <property type="match status" value="1"/>
</dbReference>
<dbReference type="Pfam" id="PF03466">
    <property type="entry name" value="LysR_substrate"/>
    <property type="match status" value="1"/>
</dbReference>
<comment type="caution">
    <text evidence="6">The sequence shown here is derived from an EMBL/GenBank/DDBJ whole genome shotgun (WGS) entry which is preliminary data.</text>
</comment>
<evidence type="ECO:0000256" key="3">
    <source>
        <dbReference type="ARBA" id="ARBA00023125"/>
    </source>
</evidence>
<dbReference type="PANTHER" id="PTHR30126:SF91">
    <property type="entry name" value="LYSR FAMILY TRANSCRIPTIONAL REGULATOR"/>
    <property type="match status" value="1"/>
</dbReference>
<comment type="similarity">
    <text evidence="1">Belongs to the LysR transcriptional regulatory family.</text>
</comment>
<dbReference type="RefSeq" id="WP_083725153.1">
    <property type="nucleotide sequence ID" value="NZ_FOUD01000007.1"/>
</dbReference>
<dbReference type="FunFam" id="1.10.10.10:FF:000001">
    <property type="entry name" value="LysR family transcriptional regulator"/>
    <property type="match status" value="1"/>
</dbReference>
<dbReference type="InterPro" id="IPR005119">
    <property type="entry name" value="LysR_subst-bd"/>
</dbReference>
<dbReference type="GO" id="GO:0000976">
    <property type="term" value="F:transcription cis-regulatory region binding"/>
    <property type="evidence" value="ECO:0007669"/>
    <property type="project" value="TreeGrafter"/>
</dbReference>
<dbReference type="CDD" id="cd05466">
    <property type="entry name" value="PBP2_LTTR_substrate"/>
    <property type="match status" value="1"/>
</dbReference>
<dbReference type="PRINTS" id="PR00039">
    <property type="entry name" value="HTHLYSR"/>
</dbReference>
<sequence>MRISPESLEAFAQAASLGSFSAAARRLGKSQSTISEAIARLEIDLGVTLFDRSAKSPVLSEAGQGLLHHANAVLGATEQLQQAAYALSAGLEPRVTLVLSDAYQSAHYSARLNELATRFPELEFECIFAEHDDIIDLISSGRGTLGLLPVAGAHPPEIGRATVAERAEFAVFVGNSHPLAGRERVELDQLVQHRALRLNTLKGKRQPTDDLPDATERSWIAPNYLILLDLAVLGFGWASLPRWLVDNYGAGRLSELQVPGWPRQQALEVIWSRHQPLGPAASWLRQALLGHD</sequence>
<dbReference type="Pfam" id="PF00126">
    <property type="entry name" value="HTH_1"/>
    <property type="match status" value="1"/>
</dbReference>
<dbReference type="InterPro" id="IPR000847">
    <property type="entry name" value="LysR_HTH_N"/>
</dbReference>
<dbReference type="GO" id="GO:0003700">
    <property type="term" value="F:DNA-binding transcription factor activity"/>
    <property type="evidence" value="ECO:0007669"/>
    <property type="project" value="InterPro"/>
</dbReference>
<dbReference type="AlphaFoldDB" id="A0A1S8DHW3"/>
<dbReference type="PANTHER" id="PTHR30126">
    <property type="entry name" value="HTH-TYPE TRANSCRIPTIONAL REGULATOR"/>
    <property type="match status" value="1"/>
</dbReference>
<dbReference type="Gene3D" id="3.40.190.290">
    <property type="match status" value="1"/>
</dbReference>
<dbReference type="InterPro" id="IPR036388">
    <property type="entry name" value="WH-like_DNA-bd_sf"/>
</dbReference>
<evidence type="ECO:0000256" key="4">
    <source>
        <dbReference type="ARBA" id="ARBA00023163"/>
    </source>
</evidence>
<organism evidence="6 7">
    <name type="scientific">Halopseudomonas pachastrellae</name>
    <dbReference type="NCBI Taxonomy" id="254161"/>
    <lineage>
        <taxon>Bacteria</taxon>
        <taxon>Pseudomonadati</taxon>
        <taxon>Pseudomonadota</taxon>
        <taxon>Gammaproteobacteria</taxon>
        <taxon>Pseudomonadales</taxon>
        <taxon>Pseudomonadaceae</taxon>
        <taxon>Halopseudomonas</taxon>
    </lineage>
</organism>
<evidence type="ECO:0000313" key="6">
    <source>
        <dbReference type="EMBL" id="ONM44994.1"/>
    </source>
</evidence>
<evidence type="ECO:0000256" key="1">
    <source>
        <dbReference type="ARBA" id="ARBA00009437"/>
    </source>
</evidence>
<evidence type="ECO:0000259" key="5">
    <source>
        <dbReference type="PROSITE" id="PS50931"/>
    </source>
</evidence>
<evidence type="ECO:0000313" key="7">
    <source>
        <dbReference type="Proteomes" id="UP000242847"/>
    </source>
</evidence>
<proteinExistence type="inferred from homology"/>
<dbReference type="OrthoDB" id="196624at2"/>
<gene>
    <name evidence="6" type="ORF">BXT89_04555</name>
</gene>
<reference evidence="6 7" key="1">
    <citation type="submission" date="2017-01" db="EMBL/GenBank/DDBJ databases">
        <title>Draft genome sequence of Pseudomonas pachastrellae type strain CCUG 46540T from a deep sea.</title>
        <authorList>
            <person name="Gomila M."/>
            <person name="Mulet M."/>
            <person name="Lalucat J."/>
            <person name="Garcia-Valdes E."/>
        </authorList>
    </citation>
    <scope>NUCLEOTIDE SEQUENCE [LARGE SCALE GENOMIC DNA]</scope>
    <source>
        <strain evidence="6 7">CCUG 46540</strain>
    </source>
</reference>
<dbReference type="InterPro" id="IPR036390">
    <property type="entry name" value="WH_DNA-bd_sf"/>
</dbReference>
<keyword evidence="3" id="KW-0238">DNA-binding</keyword>
<dbReference type="SUPFAM" id="SSF53850">
    <property type="entry name" value="Periplasmic binding protein-like II"/>
    <property type="match status" value="1"/>
</dbReference>
<keyword evidence="4" id="KW-0804">Transcription</keyword>
<dbReference type="STRING" id="254161.SAMN05216256_107141"/>
<keyword evidence="2" id="KW-0805">Transcription regulation</keyword>